<dbReference type="AlphaFoldDB" id="A0A1H5YDP1"/>
<name>A0A1H5YDP1_9FLAO</name>
<gene>
    <name evidence="1" type="ORF">SAMN04488130_107191</name>
</gene>
<evidence type="ECO:0000313" key="1">
    <source>
        <dbReference type="EMBL" id="SEG21747.1"/>
    </source>
</evidence>
<dbReference type="EMBL" id="FNVP01000007">
    <property type="protein sequence ID" value="SEG21747.1"/>
    <property type="molecule type" value="Genomic_DNA"/>
</dbReference>
<sequence length="421" mass="48192">MQVKFYSNKNQVQQLLIIGLVWPEPNSSAAGGRMLQLISLFKEQGYGIMFSSPAQDSDFMVDLKEIGVEKKSITLNCPSFDVFVKALNPTVVLFDRFMMEEQFGWRVAENCPNALRLLDTEDLHCLRLARQKAFKENRLFLTSDLIKEEIAKREIASILRCDLSLMISEIEVELLTTTFKIDKALLYYLPFLLEQITVATFEKLLPFEERKDFVFIGNFLHEPNWNAVQYLKESIWPLIRKQLPQAILNIYGAYPSQKVLQLHQPKEGFLIKGRAPKAQEVVSSARVVLAPLRFGAGVKGKLVEAMQCGTASVTTAIGAESMHGDLPWNGFIADNPQVFADEAVQLYNDKKRWLEVQLNGFAIVNQRYSKALFVEDFKKQIFFLLANLQQHRLNNFMGAILQHHTLSSTKYMSRWIEAKNK</sequence>
<dbReference type="Gene3D" id="3.40.50.2000">
    <property type="entry name" value="Glycogen Phosphorylase B"/>
    <property type="match status" value="1"/>
</dbReference>
<keyword evidence="2" id="KW-1185">Reference proteome</keyword>
<evidence type="ECO:0000313" key="2">
    <source>
        <dbReference type="Proteomes" id="UP000236737"/>
    </source>
</evidence>
<organism evidence="1 2">
    <name type="scientific">Flavobacterium urumqiense</name>
    <dbReference type="NCBI Taxonomy" id="935224"/>
    <lineage>
        <taxon>Bacteria</taxon>
        <taxon>Pseudomonadati</taxon>
        <taxon>Bacteroidota</taxon>
        <taxon>Flavobacteriia</taxon>
        <taxon>Flavobacteriales</taxon>
        <taxon>Flavobacteriaceae</taxon>
        <taxon>Flavobacterium</taxon>
    </lineage>
</organism>
<dbReference type="GO" id="GO:0016740">
    <property type="term" value="F:transferase activity"/>
    <property type="evidence" value="ECO:0007669"/>
    <property type="project" value="UniProtKB-KW"/>
</dbReference>
<keyword evidence="1" id="KW-0808">Transferase</keyword>
<proteinExistence type="predicted"/>
<reference evidence="2" key="1">
    <citation type="submission" date="2016-10" db="EMBL/GenBank/DDBJ databases">
        <authorList>
            <person name="Varghese N."/>
            <person name="Submissions S."/>
        </authorList>
    </citation>
    <scope>NUCLEOTIDE SEQUENCE [LARGE SCALE GENOMIC DNA]</scope>
    <source>
        <strain evidence="2">CGMCC 1.9230</strain>
    </source>
</reference>
<protein>
    <submittedName>
        <fullName evidence="1">Glycosyltransferase involved in cell wall bisynthesis</fullName>
    </submittedName>
</protein>
<dbReference type="CDD" id="cd03801">
    <property type="entry name" value="GT4_PimA-like"/>
    <property type="match status" value="1"/>
</dbReference>
<dbReference type="Pfam" id="PF13692">
    <property type="entry name" value="Glyco_trans_1_4"/>
    <property type="match status" value="1"/>
</dbReference>
<dbReference type="SUPFAM" id="SSF53756">
    <property type="entry name" value="UDP-Glycosyltransferase/glycogen phosphorylase"/>
    <property type="match status" value="1"/>
</dbReference>
<accession>A0A1H5YDP1</accession>
<dbReference type="Proteomes" id="UP000236737">
    <property type="component" value="Unassembled WGS sequence"/>
</dbReference>